<dbReference type="PANTHER" id="PTHR30572">
    <property type="entry name" value="MEMBRANE COMPONENT OF TRANSPORTER-RELATED"/>
    <property type="match status" value="1"/>
</dbReference>
<evidence type="ECO:0000256" key="7">
    <source>
        <dbReference type="SAM" id="Phobius"/>
    </source>
</evidence>
<dbReference type="InterPro" id="IPR050250">
    <property type="entry name" value="Macrolide_Exporter_MacB"/>
</dbReference>
<keyword evidence="3 7" id="KW-0812">Transmembrane</keyword>
<organism evidence="10">
    <name type="scientific">hydrothermal vent metagenome</name>
    <dbReference type="NCBI Taxonomy" id="652676"/>
    <lineage>
        <taxon>unclassified sequences</taxon>
        <taxon>metagenomes</taxon>
        <taxon>ecological metagenomes</taxon>
    </lineage>
</organism>
<protein>
    <submittedName>
        <fullName evidence="10">ABC-type antimicrobial peptide transport system, permease component</fullName>
    </submittedName>
</protein>
<dbReference type="GO" id="GO:0022857">
    <property type="term" value="F:transmembrane transporter activity"/>
    <property type="evidence" value="ECO:0007669"/>
    <property type="project" value="TreeGrafter"/>
</dbReference>
<name>A0A3B0UY61_9ZZZZ</name>
<feature type="domain" description="MacB-like periplasmic core" evidence="9">
    <location>
        <begin position="21"/>
        <end position="245"/>
    </location>
</feature>
<feature type="transmembrane region" description="Helical" evidence="7">
    <location>
        <begin position="373"/>
        <end position="397"/>
    </location>
</feature>
<reference evidence="10" key="1">
    <citation type="submission" date="2018-06" db="EMBL/GenBank/DDBJ databases">
        <authorList>
            <person name="Zhirakovskaya E."/>
        </authorList>
    </citation>
    <scope>NUCLEOTIDE SEQUENCE</scope>
</reference>
<dbReference type="Pfam" id="PF12704">
    <property type="entry name" value="MacB_PCD"/>
    <property type="match status" value="1"/>
</dbReference>
<evidence type="ECO:0000256" key="5">
    <source>
        <dbReference type="ARBA" id="ARBA00023136"/>
    </source>
</evidence>
<keyword evidence="5 7" id="KW-0472">Membrane</keyword>
<evidence type="ECO:0000259" key="9">
    <source>
        <dbReference type="Pfam" id="PF12704"/>
    </source>
</evidence>
<dbReference type="InterPro" id="IPR025857">
    <property type="entry name" value="MacB_PCD"/>
</dbReference>
<evidence type="ECO:0000256" key="3">
    <source>
        <dbReference type="ARBA" id="ARBA00022692"/>
    </source>
</evidence>
<evidence type="ECO:0000256" key="4">
    <source>
        <dbReference type="ARBA" id="ARBA00022989"/>
    </source>
</evidence>
<comment type="subcellular location">
    <subcellularLocation>
        <location evidence="1">Cell membrane</location>
        <topology evidence="1">Multi-pass membrane protein</topology>
    </subcellularLocation>
</comment>
<evidence type="ECO:0000259" key="8">
    <source>
        <dbReference type="Pfam" id="PF02687"/>
    </source>
</evidence>
<dbReference type="EMBL" id="UOEV01000080">
    <property type="protein sequence ID" value="VAW33063.1"/>
    <property type="molecule type" value="Genomic_DNA"/>
</dbReference>
<evidence type="ECO:0000256" key="1">
    <source>
        <dbReference type="ARBA" id="ARBA00004651"/>
    </source>
</evidence>
<feature type="transmembrane region" description="Helical" evidence="7">
    <location>
        <begin position="339"/>
        <end position="361"/>
    </location>
</feature>
<dbReference type="AlphaFoldDB" id="A0A3B0UY61"/>
<evidence type="ECO:0000313" key="10">
    <source>
        <dbReference type="EMBL" id="VAW33063.1"/>
    </source>
</evidence>
<keyword evidence="2" id="KW-1003">Cell membrane</keyword>
<feature type="transmembrane region" description="Helical" evidence="7">
    <location>
        <begin position="281"/>
        <end position="309"/>
    </location>
</feature>
<keyword evidence="4 7" id="KW-1133">Transmembrane helix</keyword>
<dbReference type="InterPro" id="IPR003838">
    <property type="entry name" value="ABC3_permease_C"/>
</dbReference>
<feature type="domain" description="ABC3 transporter permease C-terminal" evidence="8">
    <location>
        <begin position="288"/>
        <end position="407"/>
    </location>
</feature>
<sequence length="414" mass="44486">MRFRDTLTTATKSLGHARTRSALTMLGIVIGISSVIILMSVGQSTQDVIINQVQGIGSNLVFVIPGGSGNSKFSAPASSQGIVIKTLVAKDVRAISREPSIKAVTGEVRGIASVVYGDNNVKTTYEAADANIFAMRDFATQKGYPFSKDDVSSYSHVAVIGYKLANTLFNTQNPIGKSIRIKNVSFRVVGILEPKGLGLFGVDQDNLVILPVTVAQTQLAGITYYQNLLIEAHSTYDTSFVKSRIVSVLRQQHGITDPNKDDFTVRTQADIVSMLGEITSILTIFLSAIAAISLIVGGIGIMNIMFVSVTERTREIGLRKALGATDDDIIQQFLFESTILTIIGGIIGIILGAIIVVLIWIGVNHFTDIQWSFAFPPSAVIVALIVSSASGIIFGLYPARQASKKSPIEALRYE</sequence>
<dbReference type="PANTHER" id="PTHR30572:SF4">
    <property type="entry name" value="ABC TRANSPORTER PERMEASE YTRF"/>
    <property type="match status" value="1"/>
</dbReference>
<dbReference type="GO" id="GO:0005886">
    <property type="term" value="C:plasma membrane"/>
    <property type="evidence" value="ECO:0007669"/>
    <property type="project" value="UniProtKB-SubCell"/>
</dbReference>
<gene>
    <name evidence="10" type="ORF">MNBD_CPR01-93</name>
</gene>
<evidence type="ECO:0000256" key="2">
    <source>
        <dbReference type="ARBA" id="ARBA00022475"/>
    </source>
</evidence>
<proteinExistence type="inferred from homology"/>
<comment type="similarity">
    <text evidence="6">Belongs to the ABC-4 integral membrane protein family.</text>
</comment>
<dbReference type="Pfam" id="PF02687">
    <property type="entry name" value="FtsX"/>
    <property type="match status" value="1"/>
</dbReference>
<evidence type="ECO:0000256" key="6">
    <source>
        <dbReference type="ARBA" id="ARBA00038076"/>
    </source>
</evidence>
<accession>A0A3B0UY61</accession>
<feature type="transmembrane region" description="Helical" evidence="7">
    <location>
        <begin position="21"/>
        <end position="42"/>
    </location>
</feature>